<dbReference type="STRING" id="945553.A0A0D2KVS8"/>
<evidence type="ECO:0000313" key="1">
    <source>
        <dbReference type="EMBL" id="KJA18732.1"/>
    </source>
</evidence>
<proteinExistence type="predicted"/>
<evidence type="ECO:0000313" key="2">
    <source>
        <dbReference type="Proteomes" id="UP000054270"/>
    </source>
</evidence>
<sequence>MHLGSFNLSDLLISLWRGQIDNERTDPITDWPWAVLRGKTWEDHGKAVAAATPYLPGSFDRPPRNIAEKINSGYKAWEWLLYLYGLAPALLYGVLPQPYYSHFCKLVCAMRIIQQHNIKTTDLVHAEHFLRSFAYEFETLYYQRRVERLHFCRQSIHALLHLAAEVVRIGPPICSSQWTMERTIGNLGEELRQPANPYANLSQRGLIRCQINALMAMVPDLQRAPPALPHGAIDLGGGFALLRAQDRYDRAMRPCEARALGVYIEKTSGTILGPEFCPKIARWARLRLPSGQVARSRWKETKKPLTKVRTSRNVKVRKEMTLAIVSIYSEPNHHLLVASHGSYASCQYFGDESLVAVDISCIESVVAMVPHNPPHSEDSEQHFFLVERPGLDIVNLGRTVEYLTEI</sequence>
<dbReference type="AlphaFoldDB" id="A0A0D2KVS8"/>
<organism evidence="1 2">
    <name type="scientific">Hypholoma sublateritium (strain FD-334 SS-4)</name>
    <dbReference type="NCBI Taxonomy" id="945553"/>
    <lineage>
        <taxon>Eukaryota</taxon>
        <taxon>Fungi</taxon>
        <taxon>Dikarya</taxon>
        <taxon>Basidiomycota</taxon>
        <taxon>Agaricomycotina</taxon>
        <taxon>Agaricomycetes</taxon>
        <taxon>Agaricomycetidae</taxon>
        <taxon>Agaricales</taxon>
        <taxon>Agaricineae</taxon>
        <taxon>Strophariaceae</taxon>
        <taxon>Hypholoma</taxon>
    </lineage>
</organism>
<dbReference type="PANTHER" id="PTHR46579">
    <property type="entry name" value="F5/8 TYPE C DOMAIN-CONTAINING PROTEIN-RELATED"/>
    <property type="match status" value="1"/>
</dbReference>
<dbReference type="Proteomes" id="UP000054270">
    <property type="component" value="Unassembled WGS sequence"/>
</dbReference>
<accession>A0A0D2KVS8</accession>
<keyword evidence="2" id="KW-1185">Reference proteome</keyword>
<protein>
    <submittedName>
        <fullName evidence="1">Uncharacterized protein</fullName>
    </submittedName>
</protein>
<dbReference type="EMBL" id="KN817585">
    <property type="protein sequence ID" value="KJA18732.1"/>
    <property type="molecule type" value="Genomic_DNA"/>
</dbReference>
<dbReference type="OrthoDB" id="2669721at2759"/>
<gene>
    <name evidence="1" type="ORF">HYPSUDRAFT_144534</name>
</gene>
<reference evidence="2" key="1">
    <citation type="submission" date="2014-04" db="EMBL/GenBank/DDBJ databases">
        <title>Evolutionary Origins and Diversification of the Mycorrhizal Mutualists.</title>
        <authorList>
            <consortium name="DOE Joint Genome Institute"/>
            <consortium name="Mycorrhizal Genomics Consortium"/>
            <person name="Kohler A."/>
            <person name="Kuo A."/>
            <person name="Nagy L.G."/>
            <person name="Floudas D."/>
            <person name="Copeland A."/>
            <person name="Barry K.W."/>
            <person name="Cichocki N."/>
            <person name="Veneault-Fourrey C."/>
            <person name="LaButti K."/>
            <person name="Lindquist E.A."/>
            <person name="Lipzen A."/>
            <person name="Lundell T."/>
            <person name="Morin E."/>
            <person name="Murat C."/>
            <person name="Riley R."/>
            <person name="Ohm R."/>
            <person name="Sun H."/>
            <person name="Tunlid A."/>
            <person name="Henrissat B."/>
            <person name="Grigoriev I.V."/>
            <person name="Hibbett D.S."/>
            <person name="Martin F."/>
        </authorList>
    </citation>
    <scope>NUCLEOTIDE SEQUENCE [LARGE SCALE GENOMIC DNA]</scope>
    <source>
        <strain evidence="2">FD-334 SS-4</strain>
    </source>
</reference>
<dbReference type="PANTHER" id="PTHR46579:SF1">
    <property type="entry name" value="F5_8 TYPE C DOMAIN-CONTAINING PROTEIN"/>
    <property type="match status" value="1"/>
</dbReference>
<name>A0A0D2KVS8_HYPSF</name>